<proteinExistence type="inferred from homology"/>
<gene>
    <name evidence="5" type="ORF">CAter282_3194</name>
</gene>
<dbReference type="GO" id="GO:0042840">
    <property type="term" value="P:D-glucuronate catabolic process"/>
    <property type="evidence" value="ECO:0007669"/>
    <property type="project" value="TreeGrafter"/>
</dbReference>
<sequence>MTIDILAYGEAMVEFNQRADDARMYLQGFGGDTSNFCIAAARQGALTGYISALGNDHFGQQLRNLWQAEQVDATHVLHDQQAASGVYFVSHDEDGHHFDYLRAGSAASRYTSAQLPLQAIADAKLLHLSGISLAISESACDAGLAAMAHARKHGVRTSLDTNLRLKLWPLERAREKMREAFALCDICLPSWDDVSILTGLDDRDAIVDALLSYGIGLVAFKLGAEGCYVATREERRLVPAYTVDAIDATGAGDCFGGPSLRAWQLATIH</sequence>
<evidence type="ECO:0000256" key="3">
    <source>
        <dbReference type="ARBA" id="ARBA00022777"/>
    </source>
</evidence>
<dbReference type="EMBL" id="CP013235">
    <property type="protein sequence ID" value="AMP10899.1"/>
    <property type="molecule type" value="Genomic_DNA"/>
</dbReference>
<evidence type="ECO:0000256" key="1">
    <source>
        <dbReference type="ARBA" id="ARBA00010688"/>
    </source>
</evidence>
<dbReference type="GO" id="GO:0008673">
    <property type="term" value="F:2-dehydro-3-deoxygluconokinase activity"/>
    <property type="evidence" value="ECO:0007669"/>
    <property type="project" value="TreeGrafter"/>
</dbReference>
<organism evidence="5 6">
    <name type="scientific">Collimonas arenae</name>
    <dbReference type="NCBI Taxonomy" id="279058"/>
    <lineage>
        <taxon>Bacteria</taxon>
        <taxon>Pseudomonadati</taxon>
        <taxon>Pseudomonadota</taxon>
        <taxon>Betaproteobacteria</taxon>
        <taxon>Burkholderiales</taxon>
        <taxon>Oxalobacteraceae</taxon>
        <taxon>Collimonas</taxon>
    </lineage>
</organism>
<dbReference type="Proteomes" id="UP000071778">
    <property type="component" value="Chromosome"/>
</dbReference>
<keyword evidence="6" id="KW-1185">Reference proteome</keyword>
<evidence type="ECO:0000313" key="6">
    <source>
        <dbReference type="Proteomes" id="UP000071778"/>
    </source>
</evidence>
<dbReference type="CDD" id="cd01166">
    <property type="entry name" value="KdgK"/>
    <property type="match status" value="1"/>
</dbReference>
<name>A0A127QLG0_9BURK</name>
<accession>A0A127QLG0</accession>
<dbReference type="SUPFAM" id="SSF53613">
    <property type="entry name" value="Ribokinase-like"/>
    <property type="match status" value="1"/>
</dbReference>
<dbReference type="InterPro" id="IPR050306">
    <property type="entry name" value="PfkB_Carbo_kinase"/>
</dbReference>
<dbReference type="GO" id="GO:0006974">
    <property type="term" value="P:DNA damage response"/>
    <property type="evidence" value="ECO:0007669"/>
    <property type="project" value="TreeGrafter"/>
</dbReference>
<protein>
    <submittedName>
        <fullName evidence="5">PfkB carbohydrate kinase family protein</fullName>
    </submittedName>
</protein>
<dbReference type="PATRIC" id="fig|279058.18.peg.3146"/>
<feature type="domain" description="Carbohydrate kinase PfkB" evidence="4">
    <location>
        <begin position="4"/>
        <end position="257"/>
    </location>
</feature>
<dbReference type="GO" id="GO:0019698">
    <property type="term" value="P:D-galacturonate catabolic process"/>
    <property type="evidence" value="ECO:0007669"/>
    <property type="project" value="TreeGrafter"/>
</dbReference>
<evidence type="ECO:0000259" key="4">
    <source>
        <dbReference type="Pfam" id="PF00294"/>
    </source>
</evidence>
<keyword evidence="2" id="KW-0808">Transferase</keyword>
<dbReference type="GO" id="GO:0005829">
    <property type="term" value="C:cytosol"/>
    <property type="evidence" value="ECO:0007669"/>
    <property type="project" value="TreeGrafter"/>
</dbReference>
<dbReference type="Gene3D" id="3.40.1190.20">
    <property type="match status" value="1"/>
</dbReference>
<dbReference type="PANTHER" id="PTHR43085">
    <property type="entry name" value="HEXOKINASE FAMILY MEMBER"/>
    <property type="match status" value="1"/>
</dbReference>
<dbReference type="InterPro" id="IPR011611">
    <property type="entry name" value="PfkB_dom"/>
</dbReference>
<dbReference type="PANTHER" id="PTHR43085:SF15">
    <property type="entry name" value="2-DEHYDRO-3-DEOXYGLUCONOKINASE"/>
    <property type="match status" value="1"/>
</dbReference>
<dbReference type="Pfam" id="PF00294">
    <property type="entry name" value="PfkB"/>
    <property type="match status" value="1"/>
</dbReference>
<dbReference type="AlphaFoldDB" id="A0A127QLG0"/>
<reference evidence="5 6" key="1">
    <citation type="submission" date="2015-11" db="EMBL/GenBank/DDBJ databases">
        <title>Exploring the genomic traits of fungus-feeding bacterial genus Collimonas.</title>
        <authorList>
            <person name="Song C."/>
            <person name="Schmidt R."/>
            <person name="de Jager V."/>
            <person name="Krzyzanowska D."/>
            <person name="Jongedijk E."/>
            <person name="Cankar K."/>
            <person name="Beekwilder J."/>
            <person name="van Veen A."/>
            <person name="de Boer W."/>
            <person name="van Veen J.A."/>
            <person name="Garbeva P."/>
        </authorList>
    </citation>
    <scope>NUCLEOTIDE SEQUENCE [LARGE SCALE GENOMIC DNA]</scope>
    <source>
        <strain evidence="5 6">Ter282</strain>
    </source>
</reference>
<comment type="similarity">
    <text evidence="1">Belongs to the carbohydrate kinase PfkB family.</text>
</comment>
<keyword evidence="3 5" id="KW-0418">Kinase</keyword>
<evidence type="ECO:0000256" key="2">
    <source>
        <dbReference type="ARBA" id="ARBA00022679"/>
    </source>
</evidence>
<evidence type="ECO:0000313" key="5">
    <source>
        <dbReference type="EMBL" id="AMP10899.1"/>
    </source>
</evidence>
<dbReference type="InterPro" id="IPR029056">
    <property type="entry name" value="Ribokinase-like"/>
</dbReference>